<evidence type="ECO:0000313" key="3">
    <source>
        <dbReference type="Proteomes" id="UP000054893"/>
    </source>
</evidence>
<dbReference type="PIRSF" id="PIRSF002741">
    <property type="entry name" value="MppA"/>
    <property type="match status" value="1"/>
</dbReference>
<protein>
    <submittedName>
        <fullName evidence="2">Extracellular solute-binding protein</fullName>
    </submittedName>
</protein>
<sequence>MSNDSEATPHPYIPVLIGDLKSGNVSRRHFLRTATLLGLSAMAAYKLSGEANPFISDAQAADALPKGGHLRIGMRCMEIKSPHQADFAEKSNVIRQVCEFLTFTGNDNITRPYLLERWEVSEDLKTWTLHIRKGVKWHNGRALNADDVVWNLKRVCDPAVGSSQLGLFTGYLVQEYDSGQKDASGKPKKASRIWSDHAIEKVDDLTVRLNCFAPQIAVPEHLFHYAMFITDPADKGLFGAGSNGTGPFELTSYTVGKSAVYKARKDYWGSGPYLDSFEFVDLGDSAGAGISAMASRQVDGLSEADAVQVNAMKRLPHVQPYSVLTSQTGVARMRVDHKILGDARVRKAMKLAIDHQKIIATSLLGAGTSAEDHHVAPVHPEYYALPKYGRDVAQAKKLLADAGYPNGFEIDMVTRPDPIWELNTVQALAEQFKDIGVKVNIKPLPSAQYWEVWTKVPFSLTGWGHRPLGVMTLSLAYRTNAAWNESGYANAEFDALLDQADGILDPKKRSLVMAKIEKLMQEDGPIVQPFWRAFSTVMDKKVKGFSVHPSQYIFANQCAVGA</sequence>
<dbReference type="InterPro" id="IPR039424">
    <property type="entry name" value="SBP_5"/>
</dbReference>
<proteinExistence type="predicted"/>
<dbReference type="Gene3D" id="3.10.105.10">
    <property type="entry name" value="Dipeptide-binding Protein, Domain 3"/>
    <property type="match status" value="1"/>
</dbReference>
<dbReference type="Pfam" id="PF00496">
    <property type="entry name" value="SBP_bac_5"/>
    <property type="match status" value="1"/>
</dbReference>
<dbReference type="OrthoDB" id="9801799at2"/>
<dbReference type="GO" id="GO:0030288">
    <property type="term" value="C:outer membrane-bounded periplasmic space"/>
    <property type="evidence" value="ECO:0007669"/>
    <property type="project" value="UniProtKB-ARBA"/>
</dbReference>
<dbReference type="InterPro" id="IPR000914">
    <property type="entry name" value="SBP_5_dom"/>
</dbReference>
<dbReference type="InterPro" id="IPR030678">
    <property type="entry name" value="Peptide/Ni-bd"/>
</dbReference>
<dbReference type="InterPro" id="IPR006311">
    <property type="entry name" value="TAT_signal"/>
</dbReference>
<dbReference type="PROSITE" id="PS51318">
    <property type="entry name" value="TAT"/>
    <property type="match status" value="1"/>
</dbReference>
<dbReference type="GO" id="GO:0043190">
    <property type="term" value="C:ATP-binding cassette (ABC) transporter complex"/>
    <property type="evidence" value="ECO:0007669"/>
    <property type="project" value="InterPro"/>
</dbReference>
<accession>A0A158GD27</accession>
<dbReference type="AlphaFoldDB" id="A0A158GD27"/>
<evidence type="ECO:0000259" key="1">
    <source>
        <dbReference type="Pfam" id="PF00496"/>
    </source>
</evidence>
<name>A0A158GD27_CABSO</name>
<dbReference type="SUPFAM" id="SSF53850">
    <property type="entry name" value="Periplasmic binding protein-like II"/>
    <property type="match status" value="1"/>
</dbReference>
<organism evidence="2 3">
    <name type="scientific">Caballeronia sordidicola</name>
    <name type="common">Burkholderia sordidicola</name>
    <dbReference type="NCBI Taxonomy" id="196367"/>
    <lineage>
        <taxon>Bacteria</taxon>
        <taxon>Pseudomonadati</taxon>
        <taxon>Pseudomonadota</taxon>
        <taxon>Betaproteobacteria</taxon>
        <taxon>Burkholderiales</taxon>
        <taxon>Burkholderiaceae</taxon>
        <taxon>Caballeronia</taxon>
    </lineage>
</organism>
<dbReference type="RefSeq" id="WP_060819407.1">
    <property type="nucleotide sequence ID" value="NZ_FCOC02000006.1"/>
</dbReference>
<dbReference type="Proteomes" id="UP000054893">
    <property type="component" value="Unassembled WGS sequence"/>
</dbReference>
<evidence type="ECO:0000313" key="2">
    <source>
        <dbReference type="EMBL" id="SAL29946.1"/>
    </source>
</evidence>
<dbReference type="EMBL" id="FCOC02000006">
    <property type="protein sequence ID" value="SAL29946.1"/>
    <property type="molecule type" value="Genomic_DNA"/>
</dbReference>
<dbReference type="Gene3D" id="3.40.190.10">
    <property type="entry name" value="Periplasmic binding protein-like II"/>
    <property type="match status" value="1"/>
</dbReference>
<dbReference type="PANTHER" id="PTHR30290">
    <property type="entry name" value="PERIPLASMIC BINDING COMPONENT OF ABC TRANSPORTER"/>
    <property type="match status" value="1"/>
</dbReference>
<feature type="domain" description="Solute-binding protein family 5" evidence="1">
    <location>
        <begin position="111"/>
        <end position="481"/>
    </location>
</feature>
<gene>
    <name evidence="2" type="ORF">AWB64_02600</name>
</gene>
<dbReference type="CDD" id="cd08503">
    <property type="entry name" value="PBP2_NikA_DppA_OppA_like_17"/>
    <property type="match status" value="1"/>
</dbReference>
<dbReference type="Gene3D" id="3.90.76.10">
    <property type="entry name" value="Dipeptide-binding Protein, Domain 1"/>
    <property type="match status" value="1"/>
</dbReference>
<dbReference type="GO" id="GO:0015833">
    <property type="term" value="P:peptide transport"/>
    <property type="evidence" value="ECO:0007669"/>
    <property type="project" value="TreeGrafter"/>
</dbReference>
<reference evidence="2 3" key="1">
    <citation type="submission" date="2016-01" db="EMBL/GenBank/DDBJ databases">
        <authorList>
            <person name="Oliw E.H."/>
        </authorList>
    </citation>
    <scope>NUCLEOTIDE SEQUENCE [LARGE SCALE GENOMIC DNA]</scope>
    <source>
        <strain evidence="2">LMG 22029</strain>
    </source>
</reference>
<dbReference type="GO" id="GO:1904680">
    <property type="term" value="F:peptide transmembrane transporter activity"/>
    <property type="evidence" value="ECO:0007669"/>
    <property type="project" value="TreeGrafter"/>
</dbReference>